<evidence type="ECO:0000256" key="6">
    <source>
        <dbReference type="SAM" id="Phobius"/>
    </source>
</evidence>
<organism evidence="7 8">
    <name type="scientific">Ditylenchus destructor</name>
    <dbReference type="NCBI Taxonomy" id="166010"/>
    <lineage>
        <taxon>Eukaryota</taxon>
        <taxon>Metazoa</taxon>
        <taxon>Ecdysozoa</taxon>
        <taxon>Nematoda</taxon>
        <taxon>Chromadorea</taxon>
        <taxon>Rhabditida</taxon>
        <taxon>Tylenchina</taxon>
        <taxon>Tylenchomorpha</taxon>
        <taxon>Sphaerularioidea</taxon>
        <taxon>Anguinidae</taxon>
        <taxon>Anguininae</taxon>
        <taxon>Ditylenchus</taxon>
    </lineage>
</organism>
<evidence type="ECO:0000256" key="5">
    <source>
        <dbReference type="ARBA" id="ARBA00023136"/>
    </source>
</evidence>
<evidence type="ECO:0000313" key="7">
    <source>
        <dbReference type="EMBL" id="KAI1726315.1"/>
    </source>
</evidence>
<feature type="transmembrane region" description="Helical" evidence="6">
    <location>
        <begin position="73"/>
        <end position="92"/>
    </location>
</feature>
<dbReference type="Pfam" id="PF04241">
    <property type="entry name" value="DUF423"/>
    <property type="match status" value="1"/>
</dbReference>
<evidence type="ECO:0000256" key="4">
    <source>
        <dbReference type="ARBA" id="ARBA00022989"/>
    </source>
</evidence>
<evidence type="ECO:0000256" key="1">
    <source>
        <dbReference type="ARBA" id="ARBA00004141"/>
    </source>
</evidence>
<dbReference type="InterPro" id="IPR006696">
    <property type="entry name" value="DUF423"/>
</dbReference>
<keyword evidence="8" id="KW-1185">Reference proteome</keyword>
<feature type="transmembrane region" description="Helical" evidence="6">
    <location>
        <begin position="130"/>
        <end position="153"/>
    </location>
</feature>
<reference evidence="7" key="1">
    <citation type="submission" date="2022-01" db="EMBL/GenBank/DDBJ databases">
        <title>Genome Sequence Resource for Two Populations of Ditylenchus destructor, the Migratory Endoparasitic Phytonematode.</title>
        <authorList>
            <person name="Zhang H."/>
            <person name="Lin R."/>
            <person name="Xie B."/>
        </authorList>
    </citation>
    <scope>NUCLEOTIDE SEQUENCE</scope>
    <source>
        <strain evidence="7">BazhouSP</strain>
    </source>
</reference>
<feature type="transmembrane region" description="Helical" evidence="6">
    <location>
        <begin position="160"/>
        <end position="177"/>
    </location>
</feature>
<dbReference type="PANTHER" id="PTHR43461">
    <property type="entry name" value="TRANSMEMBRANE PROTEIN 256"/>
    <property type="match status" value="1"/>
</dbReference>
<keyword evidence="3 6" id="KW-0812">Transmembrane</keyword>
<keyword evidence="5 6" id="KW-0472">Membrane</keyword>
<dbReference type="EMBL" id="JAKKPZ010000002">
    <property type="protein sequence ID" value="KAI1726315.1"/>
    <property type="molecule type" value="Genomic_DNA"/>
</dbReference>
<evidence type="ECO:0000313" key="8">
    <source>
        <dbReference type="Proteomes" id="UP001201812"/>
    </source>
</evidence>
<comment type="caution">
    <text evidence="7">The sequence shown here is derived from an EMBL/GenBank/DDBJ whole genome shotgun (WGS) entry which is preliminary data.</text>
</comment>
<dbReference type="GO" id="GO:0016020">
    <property type="term" value="C:membrane"/>
    <property type="evidence" value="ECO:0007669"/>
    <property type="project" value="UniProtKB-SubCell"/>
</dbReference>
<sequence length="178" mass="19653">MEAMKNASSAVFNGMTRWYVSSLGLYYGANPTKQEWKNPELVGKDRLCPINGNNSADLWGFYRGASCKNLHQLAGLSGVLAIAFAAYGWHVINQDVDGNELRQMSLINATTQHTIHTVGLLISEGARYPLLTAMFFASGIVVYCGPCYAFSIWKMKRPRMTYTAGVILLSLGWLSFIA</sequence>
<comment type="similarity">
    <text evidence="2">Belongs to the TMEM256 family.</text>
</comment>
<evidence type="ECO:0000256" key="2">
    <source>
        <dbReference type="ARBA" id="ARBA00006208"/>
    </source>
</evidence>
<dbReference type="Proteomes" id="UP001201812">
    <property type="component" value="Unassembled WGS sequence"/>
</dbReference>
<dbReference type="PANTHER" id="PTHR43461:SF1">
    <property type="entry name" value="TRANSMEMBRANE PROTEIN 256"/>
    <property type="match status" value="1"/>
</dbReference>
<protein>
    <submittedName>
        <fullName evidence="7">Uncharacterized protein</fullName>
    </submittedName>
</protein>
<comment type="subcellular location">
    <subcellularLocation>
        <location evidence="1">Membrane</location>
        <topology evidence="1">Multi-pass membrane protein</topology>
    </subcellularLocation>
</comment>
<name>A0AAD4R9M7_9BILA</name>
<accession>A0AAD4R9M7</accession>
<evidence type="ECO:0000256" key="3">
    <source>
        <dbReference type="ARBA" id="ARBA00022692"/>
    </source>
</evidence>
<gene>
    <name evidence="7" type="ORF">DdX_03029</name>
</gene>
<keyword evidence="4 6" id="KW-1133">Transmembrane helix</keyword>
<proteinExistence type="inferred from homology"/>
<dbReference type="AlphaFoldDB" id="A0AAD4R9M7"/>